<feature type="domain" description="BioF2-like acetyltransferase" evidence="1">
    <location>
        <begin position="156"/>
        <end position="264"/>
    </location>
</feature>
<evidence type="ECO:0000313" key="2">
    <source>
        <dbReference type="EMBL" id="MFD2246607.1"/>
    </source>
</evidence>
<name>A0ABW5CYE4_9BACT</name>
<dbReference type="InterPro" id="IPR038740">
    <property type="entry name" value="BioF2-like_GNAT_dom"/>
</dbReference>
<proteinExistence type="predicted"/>
<dbReference type="RefSeq" id="WP_250428391.1">
    <property type="nucleotide sequence ID" value="NZ_JALPRR010000001.1"/>
</dbReference>
<reference evidence="3" key="1">
    <citation type="journal article" date="2019" name="Int. J. Syst. Evol. Microbiol.">
        <title>The Global Catalogue of Microorganisms (GCM) 10K type strain sequencing project: providing services to taxonomists for standard genome sequencing and annotation.</title>
        <authorList>
            <consortium name="The Broad Institute Genomics Platform"/>
            <consortium name="The Broad Institute Genome Sequencing Center for Infectious Disease"/>
            <person name="Wu L."/>
            <person name="Ma J."/>
        </authorList>
    </citation>
    <scope>NUCLEOTIDE SEQUENCE [LARGE SCALE GENOMIC DNA]</scope>
    <source>
        <strain evidence="3">CGMCC 4.1782</strain>
    </source>
</reference>
<dbReference type="Proteomes" id="UP001597374">
    <property type="component" value="Unassembled WGS sequence"/>
</dbReference>
<dbReference type="Pfam" id="PF13480">
    <property type="entry name" value="Acetyltransf_6"/>
    <property type="match status" value="1"/>
</dbReference>
<protein>
    <submittedName>
        <fullName evidence="2">GNAT family N-acetyltransferase</fullName>
        <ecNumber evidence="2">2.3.1.-</ecNumber>
    </submittedName>
</protein>
<comment type="caution">
    <text evidence="2">The sequence shown here is derived from an EMBL/GenBank/DDBJ whole genome shotgun (WGS) entry which is preliminary data.</text>
</comment>
<accession>A0ABW5CYE4</accession>
<sequence>MVEVVKYSAEYKQEWDGFVAGSKNGTFLLLRDYMEYHADRFQDHSLLFYRKGKLVAVLPANVAGEEIYSHAGLTYGGIISNQKMKVPVMLQVFESMRAYCHTLGFSSLYYKTIPHIFHRTPAEEDLYALFRNQAQLYRRDVGSAIALEQSIKYSKKRRWQVSKAQKYGMELGRSEDFARFMQIEQELLQERYNKQPVHTAAEMQRLASLFPDNIKLYTASIEGEILAGIIVYETDTVAHCQYIASTARGRSLFAPDALIDHLLTKVYPHKKYFNLGISTEQQGQFLNEGLNDNKESYGARAIVHDFYKLPL</sequence>
<dbReference type="InterPro" id="IPR016181">
    <property type="entry name" value="Acyl_CoA_acyltransferase"/>
</dbReference>
<gene>
    <name evidence="2" type="ORF">ACFSKP_10100</name>
</gene>
<keyword evidence="3" id="KW-1185">Reference proteome</keyword>
<evidence type="ECO:0000313" key="3">
    <source>
        <dbReference type="Proteomes" id="UP001597374"/>
    </source>
</evidence>
<keyword evidence="2" id="KW-0808">Transferase</keyword>
<dbReference type="SUPFAM" id="SSF55729">
    <property type="entry name" value="Acyl-CoA N-acyltransferases (Nat)"/>
    <property type="match status" value="1"/>
</dbReference>
<keyword evidence="2" id="KW-0012">Acyltransferase</keyword>
<evidence type="ECO:0000259" key="1">
    <source>
        <dbReference type="Pfam" id="PF13480"/>
    </source>
</evidence>
<dbReference type="EMBL" id="JBHUIM010000001">
    <property type="protein sequence ID" value="MFD2246607.1"/>
    <property type="molecule type" value="Genomic_DNA"/>
</dbReference>
<dbReference type="EC" id="2.3.1.-" evidence="2"/>
<dbReference type="Gene3D" id="3.40.630.30">
    <property type="match status" value="1"/>
</dbReference>
<dbReference type="GO" id="GO:0016746">
    <property type="term" value="F:acyltransferase activity"/>
    <property type="evidence" value="ECO:0007669"/>
    <property type="project" value="UniProtKB-KW"/>
</dbReference>
<organism evidence="2 3">
    <name type="scientific">Pontibacter ruber</name>
    <dbReference type="NCBI Taxonomy" id="1343895"/>
    <lineage>
        <taxon>Bacteria</taxon>
        <taxon>Pseudomonadati</taxon>
        <taxon>Bacteroidota</taxon>
        <taxon>Cytophagia</taxon>
        <taxon>Cytophagales</taxon>
        <taxon>Hymenobacteraceae</taxon>
        <taxon>Pontibacter</taxon>
    </lineage>
</organism>